<dbReference type="InterPro" id="IPR018076">
    <property type="entry name" value="T2SS_GspF_dom"/>
</dbReference>
<sequence>ARLASAGILRTPEEHAALRLAALVSAAIVGAVTGGALAFLGRAELGLIGALLLGGAWTGALPGATAAYFHLAPRIAAQERRHRLDAGLRPALAYAAALGSAEVPVDAIFRGLAEQPTLYGEAAREAGRIVRDTDLLGQDIFSALRAAALRTPSPRFQEFLEGIVTTAETGGSLRTYLVDQVRRYERESPARLAQSVESLSLVAEFYVVIVVAFPLFLLVLLTVFSLFGGGSTLLLSVWLLVAILVPLAQLGFIVGVSSLPSPEAP</sequence>
<accession>T0Z385</accession>
<keyword evidence="4 6" id="KW-1133">Transmembrane helix</keyword>
<reference evidence="8" key="1">
    <citation type="submission" date="2013-08" db="EMBL/GenBank/DDBJ databases">
        <authorList>
            <person name="Mendez C."/>
            <person name="Richter M."/>
            <person name="Ferrer M."/>
            <person name="Sanchez J."/>
        </authorList>
    </citation>
    <scope>NUCLEOTIDE SEQUENCE</scope>
</reference>
<keyword evidence="3 6" id="KW-0812">Transmembrane</keyword>
<feature type="domain" description="Type II secretion system protein GspF" evidence="7">
    <location>
        <begin position="93"/>
        <end position="220"/>
    </location>
</feature>
<feature type="transmembrane region" description="Helical" evidence="6">
    <location>
        <begin position="20"/>
        <end position="41"/>
    </location>
</feature>
<evidence type="ECO:0000313" key="8">
    <source>
        <dbReference type="EMBL" id="EQD38757.1"/>
    </source>
</evidence>
<dbReference type="GO" id="GO:0005886">
    <property type="term" value="C:plasma membrane"/>
    <property type="evidence" value="ECO:0007669"/>
    <property type="project" value="UniProtKB-SubCell"/>
</dbReference>
<protein>
    <submittedName>
        <fullName evidence="8">Type II secretion system protein F domain protein</fullName>
    </submittedName>
</protein>
<dbReference type="PANTHER" id="PTHR35402:SF1">
    <property type="entry name" value="TYPE II SECRETION SYSTEM PROTEIN GSPF DOMAIN-CONTAINING PROTEIN"/>
    <property type="match status" value="1"/>
</dbReference>
<dbReference type="PANTHER" id="PTHR35402">
    <property type="entry name" value="INTEGRAL MEMBRANE PROTEIN-RELATED"/>
    <property type="match status" value="1"/>
</dbReference>
<feature type="transmembrane region" description="Helical" evidence="6">
    <location>
        <begin position="233"/>
        <end position="256"/>
    </location>
</feature>
<keyword evidence="2" id="KW-1003">Cell membrane</keyword>
<evidence type="ECO:0000256" key="1">
    <source>
        <dbReference type="ARBA" id="ARBA00004651"/>
    </source>
</evidence>
<proteinExistence type="predicted"/>
<feature type="transmembrane region" description="Helical" evidence="6">
    <location>
        <begin position="47"/>
        <end position="71"/>
    </location>
</feature>
<organism evidence="8">
    <name type="scientific">mine drainage metagenome</name>
    <dbReference type="NCBI Taxonomy" id="410659"/>
    <lineage>
        <taxon>unclassified sequences</taxon>
        <taxon>metagenomes</taxon>
        <taxon>ecological metagenomes</taxon>
    </lineage>
</organism>
<dbReference type="InterPro" id="IPR056569">
    <property type="entry name" value="ArlJ-like"/>
</dbReference>
<comment type="caution">
    <text evidence="8">The sequence shown here is derived from an EMBL/GenBank/DDBJ whole genome shotgun (WGS) entry which is preliminary data.</text>
</comment>
<evidence type="ECO:0000256" key="5">
    <source>
        <dbReference type="ARBA" id="ARBA00023136"/>
    </source>
</evidence>
<comment type="subcellular location">
    <subcellularLocation>
        <location evidence="1">Cell membrane</location>
        <topology evidence="1">Multi-pass membrane protein</topology>
    </subcellularLocation>
</comment>
<feature type="non-terminal residue" evidence="8">
    <location>
        <position position="1"/>
    </location>
</feature>
<evidence type="ECO:0000256" key="6">
    <source>
        <dbReference type="SAM" id="Phobius"/>
    </source>
</evidence>
<evidence type="ECO:0000256" key="4">
    <source>
        <dbReference type="ARBA" id="ARBA00022989"/>
    </source>
</evidence>
<keyword evidence="5 6" id="KW-0472">Membrane</keyword>
<evidence type="ECO:0000256" key="2">
    <source>
        <dbReference type="ARBA" id="ARBA00022475"/>
    </source>
</evidence>
<dbReference type="EMBL" id="AUZY01010423">
    <property type="protein sequence ID" value="EQD38757.1"/>
    <property type="molecule type" value="Genomic_DNA"/>
</dbReference>
<evidence type="ECO:0000259" key="7">
    <source>
        <dbReference type="Pfam" id="PF00482"/>
    </source>
</evidence>
<reference evidence="8" key="2">
    <citation type="journal article" date="2014" name="ISME J.">
        <title>Microbial stratification in low pH oxic and suboxic macroscopic growths along an acid mine drainage.</title>
        <authorList>
            <person name="Mendez-Garcia C."/>
            <person name="Mesa V."/>
            <person name="Sprenger R.R."/>
            <person name="Richter M."/>
            <person name="Diez M.S."/>
            <person name="Solano J."/>
            <person name="Bargiela R."/>
            <person name="Golyshina O.V."/>
            <person name="Manteca A."/>
            <person name="Ramos J.L."/>
            <person name="Gallego J.R."/>
            <person name="Llorente I."/>
            <person name="Martins Dos Santos V.A."/>
            <person name="Jensen O.N."/>
            <person name="Pelaez A.I."/>
            <person name="Sanchez J."/>
            <person name="Ferrer M."/>
        </authorList>
    </citation>
    <scope>NUCLEOTIDE SEQUENCE</scope>
</reference>
<feature type="transmembrane region" description="Helical" evidence="6">
    <location>
        <begin position="205"/>
        <end position="227"/>
    </location>
</feature>
<name>T0Z385_9ZZZZ</name>
<dbReference type="AlphaFoldDB" id="T0Z385"/>
<dbReference type="Pfam" id="PF00482">
    <property type="entry name" value="T2SSF"/>
    <property type="match status" value="1"/>
</dbReference>
<gene>
    <name evidence="8" type="ORF">B1B_15669</name>
</gene>
<evidence type="ECO:0000256" key="3">
    <source>
        <dbReference type="ARBA" id="ARBA00022692"/>
    </source>
</evidence>